<dbReference type="RefSeq" id="XP_052130203.1">
    <property type="nucleotide sequence ID" value="XM_052274243.1"/>
</dbReference>
<evidence type="ECO:0000313" key="3">
    <source>
        <dbReference type="RefSeq" id="XP_052130203.1"/>
    </source>
</evidence>
<dbReference type="AlphaFoldDB" id="A0A9C6X6Z1"/>
<organism evidence="2 3">
    <name type="scientific">Frankliniella occidentalis</name>
    <name type="common">Western flower thrips</name>
    <name type="synonym">Euthrips occidentalis</name>
    <dbReference type="NCBI Taxonomy" id="133901"/>
    <lineage>
        <taxon>Eukaryota</taxon>
        <taxon>Metazoa</taxon>
        <taxon>Ecdysozoa</taxon>
        <taxon>Arthropoda</taxon>
        <taxon>Hexapoda</taxon>
        <taxon>Insecta</taxon>
        <taxon>Pterygota</taxon>
        <taxon>Neoptera</taxon>
        <taxon>Paraneoptera</taxon>
        <taxon>Thysanoptera</taxon>
        <taxon>Terebrantia</taxon>
        <taxon>Thripoidea</taxon>
        <taxon>Thripidae</taxon>
        <taxon>Frankliniella</taxon>
    </lineage>
</organism>
<evidence type="ECO:0000313" key="2">
    <source>
        <dbReference type="Proteomes" id="UP000504606"/>
    </source>
</evidence>
<feature type="region of interest" description="Disordered" evidence="1">
    <location>
        <begin position="68"/>
        <end position="101"/>
    </location>
</feature>
<name>A0A9C6X6Z1_FRAOC</name>
<keyword evidence="2" id="KW-1185">Reference proteome</keyword>
<feature type="compositionally biased region" description="Polar residues" evidence="1">
    <location>
        <begin position="91"/>
        <end position="101"/>
    </location>
</feature>
<proteinExistence type="predicted"/>
<evidence type="ECO:0000256" key="1">
    <source>
        <dbReference type="SAM" id="MobiDB-lite"/>
    </source>
</evidence>
<dbReference type="GeneID" id="113216566"/>
<protein>
    <submittedName>
        <fullName evidence="3">Uncharacterized protein LOC113216566 isoform X1</fullName>
    </submittedName>
</protein>
<accession>A0A9C6X6Z1</accession>
<gene>
    <name evidence="3" type="primary">LOC113216566</name>
</gene>
<dbReference type="KEGG" id="foc:113216566"/>
<sequence>MPEHDQLSAPASSAHKAARLPLKAPPQAVPGVFIVHAAPFSVPLDAEATHTTVSQRPVDGLLTSTEPRRGRAAATVGRSRRRPPWALCPPSSVTTGTGAHTITRPDTFQAAHDYKWRSRMSPLGHKDLGGKRSSVSSYASPEAYARAYVQSEVGAATRLRSTDTSLANGRLHSLHSGTLGPPAPALFKTEEQHCSLMDNNVMKQTVKTVAPILWIFVVYGLLPVRFKPGEN</sequence>
<dbReference type="Proteomes" id="UP000504606">
    <property type="component" value="Unplaced"/>
</dbReference>
<reference evidence="3" key="1">
    <citation type="submission" date="2025-08" db="UniProtKB">
        <authorList>
            <consortium name="RefSeq"/>
        </authorList>
    </citation>
    <scope>IDENTIFICATION</scope>
    <source>
        <tissue evidence="3">Whole organism</tissue>
    </source>
</reference>